<dbReference type="Gene3D" id="1.20.1260.10">
    <property type="match status" value="1"/>
</dbReference>
<proteinExistence type="predicted"/>
<keyword evidence="2" id="KW-1185">Reference proteome</keyword>
<dbReference type="InterPro" id="IPR012347">
    <property type="entry name" value="Ferritin-like"/>
</dbReference>
<dbReference type="RefSeq" id="WP_071309473.1">
    <property type="nucleotide sequence ID" value="NZ_MLQR01000027.1"/>
</dbReference>
<accession>A0A1S2LM89</accession>
<reference evidence="1 2" key="1">
    <citation type="submission" date="2016-10" db="EMBL/GenBank/DDBJ databases">
        <title>Draft genome sequences of four alkaliphilic bacteria belonging to the Anaerobacillus genus.</title>
        <authorList>
            <person name="Bassil N.M."/>
            <person name="Lloyd J.R."/>
        </authorList>
    </citation>
    <scope>NUCLEOTIDE SEQUENCE [LARGE SCALE GENOMIC DNA]</scope>
    <source>
        <strain evidence="1 2">DSM 18345</strain>
    </source>
</reference>
<sequence length="95" mass="11033">MKTHKINLITPEMGALWTTYIQNSALGCFYEHFLQHMQGNEIKPIVEEALTTSKQCLKETKELFVKEEFPIPDGFSDKDVYMNAPPLLTDLFEFF</sequence>
<dbReference type="Pfam" id="PF11553">
    <property type="entry name" value="DUF3231"/>
    <property type="match status" value="1"/>
</dbReference>
<protein>
    <recommendedName>
        <fullName evidence="3">DUF3231 domain-containing protein</fullName>
    </recommendedName>
</protein>
<evidence type="ECO:0000313" key="2">
    <source>
        <dbReference type="Proteomes" id="UP000179524"/>
    </source>
</evidence>
<organism evidence="1 2">
    <name type="scientific">Anaerobacillus alkalilacustris</name>
    <dbReference type="NCBI Taxonomy" id="393763"/>
    <lineage>
        <taxon>Bacteria</taxon>
        <taxon>Bacillati</taxon>
        <taxon>Bacillota</taxon>
        <taxon>Bacilli</taxon>
        <taxon>Bacillales</taxon>
        <taxon>Bacillaceae</taxon>
        <taxon>Anaerobacillus</taxon>
    </lineage>
</organism>
<evidence type="ECO:0008006" key="3">
    <source>
        <dbReference type="Google" id="ProtNLM"/>
    </source>
</evidence>
<comment type="caution">
    <text evidence="1">The sequence shown here is derived from an EMBL/GenBank/DDBJ whole genome shotgun (WGS) entry which is preliminary data.</text>
</comment>
<name>A0A1S2LM89_9BACI</name>
<evidence type="ECO:0000313" key="1">
    <source>
        <dbReference type="EMBL" id="OIJ13622.1"/>
    </source>
</evidence>
<dbReference type="OrthoDB" id="2924544at2"/>
<dbReference type="PROSITE" id="PS51257">
    <property type="entry name" value="PROKAR_LIPOPROTEIN"/>
    <property type="match status" value="1"/>
</dbReference>
<dbReference type="EMBL" id="MLQR01000027">
    <property type="protein sequence ID" value="OIJ13622.1"/>
    <property type="molecule type" value="Genomic_DNA"/>
</dbReference>
<dbReference type="AlphaFoldDB" id="A0A1S2LM89"/>
<gene>
    <name evidence="1" type="ORF">BKP37_10095</name>
</gene>
<dbReference type="InterPro" id="IPR021617">
    <property type="entry name" value="DUF3231"/>
</dbReference>
<dbReference type="Proteomes" id="UP000179524">
    <property type="component" value="Unassembled WGS sequence"/>
</dbReference>